<sequence length="188" mass="21414">ISSNGQLRHVTFPLDYCHCQCVHKQGTQMCFSFCNSEPCSQPCAELRDCGHLCCGFCGEPCPAFCPQCDPLTAATVGAGPTSRFVVLEDCGHIFESTKLDSLFQKNSSHVLKCLEESCQQPVVSTKRYQPQIREIFNNVNKKQCITPKGSMPDLGPERVYRQFGQQRNYMDVDQNKYYRNRKFKNYDN</sequence>
<organism evidence="1">
    <name type="scientific">Graphocephala atropunctata</name>
    <dbReference type="NCBI Taxonomy" id="36148"/>
    <lineage>
        <taxon>Eukaryota</taxon>
        <taxon>Metazoa</taxon>
        <taxon>Ecdysozoa</taxon>
        <taxon>Arthropoda</taxon>
        <taxon>Hexapoda</taxon>
        <taxon>Insecta</taxon>
        <taxon>Pterygota</taxon>
        <taxon>Neoptera</taxon>
        <taxon>Paraneoptera</taxon>
        <taxon>Hemiptera</taxon>
        <taxon>Auchenorrhyncha</taxon>
        <taxon>Membracoidea</taxon>
        <taxon>Cicadellidae</taxon>
        <taxon>Cicadellinae</taxon>
        <taxon>Cicadellini</taxon>
        <taxon>Graphocephala</taxon>
    </lineage>
</organism>
<feature type="non-terminal residue" evidence="1">
    <location>
        <position position="1"/>
    </location>
</feature>
<gene>
    <name evidence="1" type="ORF">g.48211</name>
</gene>
<evidence type="ECO:0000313" key="1">
    <source>
        <dbReference type="EMBL" id="JAT15863.1"/>
    </source>
</evidence>
<reference evidence="1" key="1">
    <citation type="submission" date="2015-11" db="EMBL/GenBank/DDBJ databases">
        <title>De novo transcriptome assembly of four potential Pierce s Disease insect vectors from Arizona vineyards.</title>
        <authorList>
            <person name="Tassone E.E."/>
        </authorList>
    </citation>
    <scope>NUCLEOTIDE SEQUENCE</scope>
</reference>
<dbReference type="AlphaFoldDB" id="A0A1B6KWM5"/>
<proteinExistence type="predicted"/>
<accession>A0A1B6KWM5</accession>
<name>A0A1B6KWM5_9HEMI</name>
<dbReference type="EMBL" id="GEBQ01024114">
    <property type="protein sequence ID" value="JAT15863.1"/>
    <property type="molecule type" value="Transcribed_RNA"/>
</dbReference>
<protein>
    <submittedName>
        <fullName evidence="1">Uncharacterized protein</fullName>
    </submittedName>
</protein>